<dbReference type="GO" id="GO:0007224">
    <property type="term" value="P:smoothened signaling pathway"/>
    <property type="evidence" value="ECO:0007669"/>
    <property type="project" value="TreeGrafter"/>
</dbReference>
<evidence type="ECO:0000313" key="4">
    <source>
        <dbReference type="Proteomes" id="UP000245119"/>
    </source>
</evidence>
<dbReference type="InterPro" id="IPR050387">
    <property type="entry name" value="Hedgehog_Signaling"/>
</dbReference>
<gene>
    <name evidence="3" type="ORF">C0Q70_04009</name>
</gene>
<dbReference type="GO" id="GO:0005113">
    <property type="term" value="F:patched binding"/>
    <property type="evidence" value="ECO:0007669"/>
    <property type="project" value="TreeGrafter"/>
</dbReference>
<protein>
    <recommendedName>
        <fullName evidence="2">Hedgehog N-terminal signalling domain-containing protein</fullName>
    </recommendedName>
</protein>
<evidence type="ECO:0000259" key="2">
    <source>
        <dbReference type="Pfam" id="PF01085"/>
    </source>
</evidence>
<keyword evidence="4" id="KW-1185">Reference proteome</keyword>
<reference evidence="3 4" key="1">
    <citation type="submission" date="2018-04" db="EMBL/GenBank/DDBJ databases">
        <title>The genome of golden apple snail Pomacea canaliculata provides insight into stress tolerance and invasive adaptation.</title>
        <authorList>
            <person name="Liu C."/>
            <person name="Liu B."/>
            <person name="Ren Y."/>
            <person name="Zhang Y."/>
            <person name="Wang H."/>
            <person name="Li S."/>
            <person name="Jiang F."/>
            <person name="Yin L."/>
            <person name="Zhang G."/>
            <person name="Qian W."/>
            <person name="Fan W."/>
        </authorList>
    </citation>
    <scope>NUCLEOTIDE SEQUENCE [LARGE SCALE GENOMIC DNA]</scope>
    <source>
        <strain evidence="3">SZHN2017</strain>
        <tissue evidence="3">Muscle</tissue>
    </source>
</reference>
<organism evidence="3 4">
    <name type="scientific">Pomacea canaliculata</name>
    <name type="common">Golden apple snail</name>
    <dbReference type="NCBI Taxonomy" id="400727"/>
    <lineage>
        <taxon>Eukaryota</taxon>
        <taxon>Metazoa</taxon>
        <taxon>Spiralia</taxon>
        <taxon>Lophotrochozoa</taxon>
        <taxon>Mollusca</taxon>
        <taxon>Gastropoda</taxon>
        <taxon>Caenogastropoda</taxon>
        <taxon>Architaenioglossa</taxon>
        <taxon>Ampullarioidea</taxon>
        <taxon>Ampullariidae</taxon>
        <taxon>Pomacea</taxon>
    </lineage>
</organism>
<dbReference type="GO" id="GO:0001708">
    <property type="term" value="P:cell fate specification"/>
    <property type="evidence" value="ECO:0007669"/>
    <property type="project" value="TreeGrafter"/>
</dbReference>
<dbReference type="PANTHER" id="PTHR11889">
    <property type="entry name" value="HEDGEHOG"/>
    <property type="match status" value="1"/>
</dbReference>
<dbReference type="STRING" id="400727.A0A2T7PUA8"/>
<feature type="domain" description="Hedgehog N-terminal signalling" evidence="2">
    <location>
        <begin position="811"/>
        <end position="898"/>
    </location>
</feature>
<dbReference type="GO" id="GO:0005509">
    <property type="term" value="F:calcium ion binding"/>
    <property type="evidence" value="ECO:0007669"/>
    <property type="project" value="TreeGrafter"/>
</dbReference>
<proteinExistence type="predicted"/>
<evidence type="ECO:0000313" key="3">
    <source>
        <dbReference type="EMBL" id="PVD37016.1"/>
    </source>
</evidence>
<keyword evidence="1" id="KW-0732">Signal</keyword>
<evidence type="ECO:0000256" key="1">
    <source>
        <dbReference type="SAM" id="SignalP"/>
    </source>
</evidence>
<name>A0A2T7PUA8_POMCA</name>
<dbReference type="GO" id="GO:0005615">
    <property type="term" value="C:extracellular space"/>
    <property type="evidence" value="ECO:0007669"/>
    <property type="project" value="TreeGrafter"/>
</dbReference>
<dbReference type="PANTHER" id="PTHR11889:SF31">
    <property type="entry name" value="PROTEIN HEDGEHOG"/>
    <property type="match status" value="1"/>
</dbReference>
<dbReference type="Proteomes" id="UP000245119">
    <property type="component" value="Linkage Group LG2"/>
</dbReference>
<dbReference type="AlphaFoldDB" id="A0A2T7PUA8"/>
<comment type="caution">
    <text evidence="3">The sequence shown here is derived from an EMBL/GenBank/DDBJ whole genome shotgun (WGS) entry which is preliminary data.</text>
</comment>
<dbReference type="SUPFAM" id="SSF55166">
    <property type="entry name" value="Hedgehog/DD-peptidase"/>
    <property type="match status" value="2"/>
</dbReference>
<dbReference type="GO" id="GO:0007267">
    <property type="term" value="P:cell-cell signaling"/>
    <property type="evidence" value="ECO:0007669"/>
    <property type="project" value="InterPro"/>
</dbReference>
<dbReference type="OrthoDB" id="6090619at2759"/>
<dbReference type="InterPro" id="IPR000320">
    <property type="entry name" value="Hedgehog_signalling_dom"/>
</dbReference>
<dbReference type="Pfam" id="PF01085">
    <property type="entry name" value="HH_signal"/>
    <property type="match status" value="2"/>
</dbReference>
<feature type="signal peptide" evidence="1">
    <location>
        <begin position="1"/>
        <end position="25"/>
    </location>
</feature>
<accession>A0A2T7PUA8</accession>
<dbReference type="GO" id="GO:0010468">
    <property type="term" value="P:regulation of gene expression"/>
    <property type="evidence" value="ECO:0007669"/>
    <property type="project" value="TreeGrafter"/>
</dbReference>
<dbReference type="Gene3D" id="3.30.1380.10">
    <property type="match status" value="2"/>
</dbReference>
<dbReference type="InterPro" id="IPR009045">
    <property type="entry name" value="Zn_M74/Hedgehog-like"/>
</dbReference>
<sequence length="1212" mass="134825">MPSTNSWHSRGFCLFLLLCLVQSLAVKDKQFKHNYHAEDDETGETFRLRSEGRLANVVNLDDIRVLKRVACVEDRLMMLMDDVTVVKTWRQGQVVIGGPQWGCNATREQPKASGIYVKIQSIFFPLERQVTIHHKPAGPFDMIEEADIHFHYRPAKKARKHGGPEDRTRLRRALPNLVSNILNNIDWHANFTTDIPLDTGSTMDGQRLALHKKWGQSELSLSRGQETGHSYEDDDFVLVMDQLKGHTKLAYTFNLVIKNNGGRAVVADYESQFDLESEFCADSTITFSREMGLTYVDVPVFNTPATELFRVPVASVPDVPPVFLTVGYRADTLATVKAYTAGATSLRTAFNASGSTTISHRNDPVFKTRSDVSSRDWLIEPEEQSLQSSFAARLNFSVYQKLYFMPAVSWHFHDVDIELSPPVEVTIRPEVHLKSNNPGVAQCVESDANVDAHVLVHNAYFSADAFGLSLWNVLLEPSKTHDIHLVNLSLGQECEARCYGPEALVSSLLNTTLTSTSAFSRNDLQFESLITLNGDVVVVQDGGSEITWCGHQNSSCYSCDLHSVDTQPQHSCAARLMTSRLASVLTLLSELVSVEWPNKQLLVLESWDEPTSSFPLGRHGASSIFSEGRAASVSLIERNNVSSFTNKSASSLPSITSIIQRLAQLAVCAGANDVRTTPSKNHIEIAVEKNDFEMSSSSNGVDEESGASFMKSMESLSVSDVADICSQAPRLSPGNQWPQGISLEEGCGPTDRPLNRANRKHMKQLVHWNLTDIPATFEPEGLSSQWCSYQTRQCHDCSQPSMSLEPWDWCSTRMMTPRLLVRLRKLQILANMQNISLHILMSFQEPTEKQMNVLPSLFTEGRGIRLSTFPSGRETTLASLAVCAGFDFVSFTDPTYIEAFVKKQSGFQASLVSFLEGPLRPAVVSDEPDVLEYGYPDELAEETVLPELVDGHFASSVYISEHVLVKDVTSYDGRYFRLDPALLECVELVKMDYSGKFEILKGSAYRTRSANFQQNIDLRHIQETLRFQAGQALQLSSIPPSTQDLLALATSVLRECPPVVRLGMRGMGLGCHADHIYIDFRPLIPGFERYYVTVWEAENTSYCQDVRKLQREMIEGGPVVQALPATTCKDRGLKPGLEFLSFQFGQNAHCNVDGQEQFCIASREAREKAADSLQVLLTSAAGYGRLPRFELIDNIRACLVDLCGGCPGSGMY</sequence>
<feature type="domain" description="Hedgehog N-terminal signalling" evidence="2">
    <location>
        <begin position="569"/>
        <end position="637"/>
    </location>
</feature>
<feature type="chain" id="PRO_5015643829" description="Hedgehog N-terminal signalling domain-containing protein" evidence="1">
    <location>
        <begin position="26"/>
        <end position="1212"/>
    </location>
</feature>
<dbReference type="EMBL" id="PZQS01000002">
    <property type="protein sequence ID" value="PVD37016.1"/>
    <property type="molecule type" value="Genomic_DNA"/>
</dbReference>